<gene>
    <name evidence="2" type="ORF">CDQ92_03665</name>
</gene>
<organism evidence="2 3">
    <name type="scientific">Sphingopyxis bauzanensis</name>
    <dbReference type="NCBI Taxonomy" id="651663"/>
    <lineage>
        <taxon>Bacteria</taxon>
        <taxon>Pseudomonadati</taxon>
        <taxon>Pseudomonadota</taxon>
        <taxon>Alphaproteobacteria</taxon>
        <taxon>Sphingomonadales</taxon>
        <taxon>Sphingomonadaceae</taxon>
        <taxon>Sphingopyxis</taxon>
    </lineage>
</organism>
<sequence length="242" mass="26928">MSLKMIQRQEPEERPRPHTEYRKEFLSRVLSFEPSSVLDVGCGNGASMQALREAHVAHCVGIDPEEEAVAEARAIGLDVRHARAEALPFADQSFDVVTLEYAAHHLETLHRGLQEAIRVARLGVVVLDCWYDVSIPSQLAAQRYDEWLKLIDRRVGLVHNSCPQPAELAAPFLTAGFKLDYSCRLLLVPLSVPQMEISAKQRLHSIPEACGLRDDLERLLDVARLNGLSDDGAIIFSATRGD</sequence>
<dbReference type="GO" id="GO:0008757">
    <property type="term" value="F:S-adenosylmethionine-dependent methyltransferase activity"/>
    <property type="evidence" value="ECO:0007669"/>
    <property type="project" value="InterPro"/>
</dbReference>
<dbReference type="Proteomes" id="UP000197361">
    <property type="component" value="Unassembled WGS sequence"/>
</dbReference>
<dbReference type="OrthoDB" id="9787738at2"/>
<dbReference type="InterPro" id="IPR029063">
    <property type="entry name" value="SAM-dependent_MTases_sf"/>
</dbReference>
<keyword evidence="3" id="KW-1185">Reference proteome</keyword>
<dbReference type="InterPro" id="IPR013216">
    <property type="entry name" value="Methyltransf_11"/>
</dbReference>
<accession>A0A246K1F9</accession>
<dbReference type="SUPFAM" id="SSF53335">
    <property type="entry name" value="S-adenosyl-L-methionine-dependent methyltransferases"/>
    <property type="match status" value="1"/>
</dbReference>
<dbReference type="CDD" id="cd02440">
    <property type="entry name" value="AdoMet_MTases"/>
    <property type="match status" value="1"/>
</dbReference>
<dbReference type="PANTHER" id="PTHR43591">
    <property type="entry name" value="METHYLTRANSFERASE"/>
    <property type="match status" value="1"/>
</dbReference>
<evidence type="ECO:0000313" key="3">
    <source>
        <dbReference type="Proteomes" id="UP000197361"/>
    </source>
</evidence>
<dbReference type="AlphaFoldDB" id="A0A246K1F9"/>
<dbReference type="EMBL" id="NISK01000001">
    <property type="protein sequence ID" value="OWQ99268.1"/>
    <property type="molecule type" value="Genomic_DNA"/>
</dbReference>
<dbReference type="Gene3D" id="3.40.50.150">
    <property type="entry name" value="Vaccinia Virus protein VP39"/>
    <property type="match status" value="1"/>
</dbReference>
<proteinExistence type="predicted"/>
<dbReference type="Pfam" id="PF08241">
    <property type="entry name" value="Methyltransf_11"/>
    <property type="match status" value="1"/>
</dbReference>
<comment type="caution">
    <text evidence="2">The sequence shown here is derived from an EMBL/GenBank/DDBJ whole genome shotgun (WGS) entry which is preliminary data.</text>
</comment>
<protein>
    <recommendedName>
        <fullName evidence="1">Methyltransferase type 11 domain-containing protein</fullName>
    </recommendedName>
</protein>
<evidence type="ECO:0000313" key="2">
    <source>
        <dbReference type="EMBL" id="OWQ99268.1"/>
    </source>
</evidence>
<dbReference type="RefSeq" id="WP_088440010.1">
    <property type="nucleotide sequence ID" value="NZ_BMMC01000004.1"/>
</dbReference>
<reference evidence="2 3" key="1">
    <citation type="journal article" date="2010" name="Int. J. Syst. Evol. Microbiol.">
        <title>Sphingopyxis bauzanensis sp. nov., a psychrophilic bacterium isolated from soil.</title>
        <authorList>
            <person name="Zhang D.C."/>
            <person name="Liu H.C."/>
            <person name="Xin Y.H."/>
            <person name="Zhou Y.G."/>
            <person name="Schinner F."/>
            <person name="Margesin R."/>
        </authorList>
    </citation>
    <scope>NUCLEOTIDE SEQUENCE [LARGE SCALE GENOMIC DNA]</scope>
    <source>
        <strain evidence="2 3">DSM 22271</strain>
    </source>
</reference>
<feature type="domain" description="Methyltransferase type 11" evidence="1">
    <location>
        <begin position="38"/>
        <end position="123"/>
    </location>
</feature>
<name>A0A246K1F9_9SPHN</name>
<evidence type="ECO:0000259" key="1">
    <source>
        <dbReference type="Pfam" id="PF08241"/>
    </source>
</evidence>